<dbReference type="AlphaFoldDB" id="K1SKY1"/>
<protein>
    <submittedName>
        <fullName evidence="1">Glycosilase</fullName>
    </submittedName>
</protein>
<accession>K1SKY1</accession>
<gene>
    <name evidence="1" type="ORF">OBE_08560</name>
</gene>
<feature type="non-terminal residue" evidence="1">
    <location>
        <position position="1"/>
    </location>
</feature>
<evidence type="ECO:0000313" key="1">
    <source>
        <dbReference type="EMBL" id="EKC61282.1"/>
    </source>
</evidence>
<comment type="caution">
    <text evidence="1">The sequence shown here is derived from an EMBL/GenBank/DDBJ whole genome shotgun (WGS) entry which is preliminary data.</text>
</comment>
<proteinExistence type="predicted"/>
<sequence length="86" mass="9561">TDIIALRHKYDDLKGNGELEFMYEEGKIPFAYKRGNLVMYFNPLGESAVMNAKYTGKTVYALGNAEFANGKVTMSPQSFALVEIDG</sequence>
<organism evidence="1">
    <name type="scientific">human gut metagenome</name>
    <dbReference type="NCBI Taxonomy" id="408170"/>
    <lineage>
        <taxon>unclassified sequences</taxon>
        <taxon>metagenomes</taxon>
        <taxon>organismal metagenomes</taxon>
    </lineage>
</organism>
<reference evidence="1" key="1">
    <citation type="journal article" date="2013" name="Environ. Microbiol.">
        <title>Microbiota from the distal guts of lean and obese adolescents exhibit partial functional redundancy besides clear differences in community structure.</title>
        <authorList>
            <person name="Ferrer M."/>
            <person name="Ruiz A."/>
            <person name="Lanza F."/>
            <person name="Haange S.B."/>
            <person name="Oberbach A."/>
            <person name="Till H."/>
            <person name="Bargiela R."/>
            <person name="Campoy C."/>
            <person name="Segura M.T."/>
            <person name="Richter M."/>
            <person name="von Bergen M."/>
            <person name="Seifert J."/>
            <person name="Suarez A."/>
        </authorList>
    </citation>
    <scope>NUCLEOTIDE SEQUENCE</scope>
</reference>
<dbReference type="EMBL" id="AJWZ01005903">
    <property type="protein sequence ID" value="EKC61282.1"/>
    <property type="molecule type" value="Genomic_DNA"/>
</dbReference>
<name>K1SKY1_9ZZZZ</name>